<reference evidence="1" key="1">
    <citation type="journal article" date="2022" name="Genome Biol. Evol.">
        <title>A New Gene Family Diagnostic for Intracellular Biomineralization of Amorphous Ca Carbonates by Cyanobacteria.</title>
        <authorList>
            <person name="Benzerara K."/>
            <person name="Duprat E."/>
            <person name="Bitard-Feildel T."/>
            <person name="Caumes G."/>
            <person name="Cassier-Chauvat C."/>
            <person name="Chauvat F."/>
            <person name="Dezi M."/>
            <person name="Diop S.I."/>
            <person name="Gaschignard G."/>
            <person name="Gorgen S."/>
            <person name="Gugger M."/>
            <person name="Lopez-Garcia P."/>
            <person name="Millet M."/>
            <person name="Skouri-Panet F."/>
            <person name="Moreira D."/>
            <person name="Callebaut I."/>
        </authorList>
    </citation>
    <scope>NUCLEOTIDE SEQUENCE</scope>
    <source>
        <strain evidence="1">G9</strain>
    </source>
</reference>
<evidence type="ECO:0000313" key="2">
    <source>
        <dbReference type="Proteomes" id="UP001154265"/>
    </source>
</evidence>
<proteinExistence type="predicted"/>
<protein>
    <recommendedName>
        <fullName evidence="3">DUF1579 domain-containing protein</fullName>
    </recommendedName>
</protein>
<dbReference type="RefSeq" id="WP_277867998.1">
    <property type="nucleotide sequence ID" value="NZ_JAKKUT010000007.1"/>
</dbReference>
<sequence>MSHTFLVDVGRWLLQGQWRGGDRPPIDVTGKILVTYSQDDWFVMAAKLSYADTEQPDIVLQYRGKLALNDQTYTFILQHSALGRLEGEGWIGEQSIVQRFWLLGDTKRRGGFENLWRLNDNEYFISSGLTTGHKLTDLMEATLKRVST</sequence>
<reference evidence="1" key="2">
    <citation type="submission" date="2022-01" db="EMBL/GenBank/DDBJ databases">
        <authorList>
            <person name="Zivanovic Y."/>
            <person name="Moreira D."/>
            <person name="Lopez-Garcia P."/>
        </authorList>
    </citation>
    <scope>NUCLEOTIDE SEQUENCE</scope>
    <source>
        <strain evidence="1">G9</strain>
    </source>
</reference>
<name>A0ABT6F2N1_9SYNE</name>
<dbReference type="EMBL" id="JAKKUT010000007">
    <property type="protein sequence ID" value="MDG2992077.1"/>
    <property type="molecule type" value="Genomic_DNA"/>
</dbReference>
<organism evidence="1 2">
    <name type="scientific">Candidatus Synechococcus calcipolaris G9</name>
    <dbReference type="NCBI Taxonomy" id="1497997"/>
    <lineage>
        <taxon>Bacteria</taxon>
        <taxon>Bacillati</taxon>
        <taxon>Cyanobacteriota</taxon>
        <taxon>Cyanophyceae</taxon>
        <taxon>Synechococcales</taxon>
        <taxon>Synechococcaceae</taxon>
        <taxon>Synechococcus</taxon>
    </lineage>
</organism>
<evidence type="ECO:0000313" key="1">
    <source>
        <dbReference type="EMBL" id="MDG2992077.1"/>
    </source>
</evidence>
<dbReference type="Proteomes" id="UP001154265">
    <property type="component" value="Unassembled WGS sequence"/>
</dbReference>
<gene>
    <name evidence="1" type="ORF">L3556_14220</name>
</gene>
<keyword evidence="2" id="KW-1185">Reference proteome</keyword>
<evidence type="ECO:0008006" key="3">
    <source>
        <dbReference type="Google" id="ProtNLM"/>
    </source>
</evidence>
<accession>A0ABT6F2N1</accession>
<comment type="caution">
    <text evidence="1">The sequence shown here is derived from an EMBL/GenBank/DDBJ whole genome shotgun (WGS) entry which is preliminary data.</text>
</comment>